<dbReference type="PANTHER" id="PTHR36138:SF10">
    <property type="match status" value="1"/>
</dbReference>
<feature type="compositionally biased region" description="Basic and acidic residues" evidence="1">
    <location>
        <begin position="9"/>
        <end position="30"/>
    </location>
</feature>
<reference evidence="2" key="1">
    <citation type="submission" date="2015-06" db="UniProtKB">
        <authorList>
            <consortium name="EnsemblPlants"/>
        </authorList>
    </citation>
    <scope>IDENTIFICATION</scope>
</reference>
<proteinExistence type="predicted"/>
<sequence length="165" mass="18988">MASSSSSSVEEKEVADLQDQKIKMSSDKPSVESAGSPADPAPKKKKKILRVVPESDVKYVMSYKALPQRTEWPDSVIKKCPELAACYYATRANTDEVVEDRQRRMLETQKDYRQQLKTKGIVTYEVEVDEDYDQDEDYAPLHPPGRRRHRPGVMKNRRGETRRLN</sequence>
<feature type="compositionally biased region" description="Basic residues" evidence="1">
    <location>
        <begin position="144"/>
        <end position="156"/>
    </location>
</feature>
<name>M8CL59_AEGTA</name>
<evidence type="ECO:0000256" key="1">
    <source>
        <dbReference type="SAM" id="MobiDB-lite"/>
    </source>
</evidence>
<accession>M8CL59</accession>
<feature type="region of interest" description="Disordered" evidence="1">
    <location>
        <begin position="1"/>
        <end position="47"/>
    </location>
</feature>
<feature type="region of interest" description="Disordered" evidence="1">
    <location>
        <begin position="132"/>
        <end position="165"/>
    </location>
</feature>
<evidence type="ECO:0000313" key="2">
    <source>
        <dbReference type="EnsemblPlants" id="EMT28132"/>
    </source>
</evidence>
<dbReference type="EnsemblPlants" id="EMT28132">
    <property type="protein sequence ID" value="EMT28132"/>
    <property type="gene ID" value="F775_13760"/>
</dbReference>
<organism evidence="2">
    <name type="scientific">Aegilops tauschii</name>
    <name type="common">Tausch's goatgrass</name>
    <name type="synonym">Aegilops squarrosa</name>
    <dbReference type="NCBI Taxonomy" id="37682"/>
    <lineage>
        <taxon>Eukaryota</taxon>
        <taxon>Viridiplantae</taxon>
        <taxon>Streptophyta</taxon>
        <taxon>Embryophyta</taxon>
        <taxon>Tracheophyta</taxon>
        <taxon>Spermatophyta</taxon>
        <taxon>Magnoliopsida</taxon>
        <taxon>Liliopsida</taxon>
        <taxon>Poales</taxon>
        <taxon>Poaceae</taxon>
        <taxon>BOP clade</taxon>
        <taxon>Pooideae</taxon>
        <taxon>Triticodae</taxon>
        <taxon>Triticeae</taxon>
        <taxon>Triticinae</taxon>
        <taxon>Aegilops</taxon>
    </lineage>
</organism>
<dbReference type="AlphaFoldDB" id="M8CL59"/>
<dbReference type="PANTHER" id="PTHR36138">
    <property type="entry name" value="EXPRESSED PROTEIN-RELATED"/>
    <property type="match status" value="1"/>
</dbReference>
<protein>
    <submittedName>
        <fullName evidence="2">Uncharacterized protein</fullName>
    </submittedName>
</protein>